<feature type="region of interest" description="Disordered" evidence="1">
    <location>
        <begin position="432"/>
        <end position="473"/>
    </location>
</feature>
<feature type="compositionally biased region" description="Polar residues" evidence="1">
    <location>
        <begin position="432"/>
        <end position="452"/>
    </location>
</feature>
<feature type="compositionally biased region" description="Polar residues" evidence="1">
    <location>
        <begin position="167"/>
        <end position="186"/>
    </location>
</feature>
<comment type="caution">
    <text evidence="3">The sequence shown here is derived from an EMBL/GenBank/DDBJ whole genome shotgun (WGS) entry which is preliminary data.</text>
</comment>
<feature type="compositionally biased region" description="Low complexity" evidence="1">
    <location>
        <begin position="698"/>
        <end position="718"/>
    </location>
</feature>
<feature type="compositionally biased region" description="Low complexity" evidence="1">
    <location>
        <begin position="792"/>
        <end position="812"/>
    </location>
</feature>
<feature type="compositionally biased region" description="Low complexity" evidence="1">
    <location>
        <begin position="922"/>
        <end position="949"/>
    </location>
</feature>
<dbReference type="Proteomes" id="UP000752171">
    <property type="component" value="Unassembled WGS sequence"/>
</dbReference>
<proteinExistence type="predicted"/>
<feature type="chain" id="PRO_5035926688" evidence="2">
    <location>
        <begin position="24"/>
        <end position="1123"/>
    </location>
</feature>
<feature type="region of interest" description="Disordered" evidence="1">
    <location>
        <begin position="921"/>
        <end position="969"/>
    </location>
</feature>
<feature type="region of interest" description="Disordered" evidence="1">
    <location>
        <begin position="990"/>
        <end position="1029"/>
    </location>
</feature>
<feature type="region of interest" description="Disordered" evidence="1">
    <location>
        <begin position="235"/>
        <end position="266"/>
    </location>
</feature>
<organism evidence="3 4">
    <name type="scientific">Astyanax mexicanus</name>
    <name type="common">Blind cave fish</name>
    <name type="synonym">Astyanax fasciatus mexicanus</name>
    <dbReference type="NCBI Taxonomy" id="7994"/>
    <lineage>
        <taxon>Eukaryota</taxon>
        <taxon>Metazoa</taxon>
        <taxon>Chordata</taxon>
        <taxon>Craniata</taxon>
        <taxon>Vertebrata</taxon>
        <taxon>Euteleostomi</taxon>
        <taxon>Actinopterygii</taxon>
        <taxon>Neopterygii</taxon>
        <taxon>Teleostei</taxon>
        <taxon>Ostariophysi</taxon>
        <taxon>Characiformes</taxon>
        <taxon>Characoidei</taxon>
        <taxon>Acestrorhamphidae</taxon>
        <taxon>Acestrorhamphinae</taxon>
        <taxon>Astyanax</taxon>
    </lineage>
</organism>
<feature type="region of interest" description="Disordered" evidence="1">
    <location>
        <begin position="361"/>
        <end position="396"/>
    </location>
</feature>
<feature type="compositionally biased region" description="Polar residues" evidence="1">
    <location>
        <begin position="757"/>
        <end position="787"/>
    </location>
</feature>
<dbReference type="AlphaFoldDB" id="A0A8T2KUU7"/>
<gene>
    <name evidence="3" type="ORF">AMEX_G23332</name>
</gene>
<feature type="region of interest" description="Disordered" evidence="1">
    <location>
        <begin position="731"/>
        <end position="812"/>
    </location>
</feature>
<sequence>MMFSGNRILFLSLALFIWRNANGLGVWQNRPANYWQSGGVSKSFGDTALSPAQQGFSSSASGVQTAVGDVGSAQPLTTSASGDSVANVPGFLRQYSISQAQNVLSPQSTANQASRGFQNQLVSSPVSSAQSSASQSLSSQQSSLQSSASQSSALQQSSLQLASPSQGTATVPGVSSQPLTQTQPSRPVTVPLSVASDFPTTSQQASPVSQSAAGTLYGQPSSWYSFTQGQTPSQSVTTSYKPVSLPQGSTSQSFASQQSSLQLGSPSLGTASVPAIQMQSSSPVTSTLSLTSNLPTSSQAQTSYVSQSATDPLHGHASSLYSSRSADAPNTLGVAVIGVYTAGPAQWYRVDPFGRTSQINVLPSPSQATGSLGSQAASSSSTTTSQTQSTTGSVGFGFQSQSAPASTVSLTQGAAQLPTLTQGAAQLPTLTQAANPSASVSQPSQGEQSSWRSSGVSTSFGQSSSGQGGLSLPLQSTANQAALGFQNQLVSSPVSSAPSSASQSLSSQQSSLQFASPGQATSSLPQSFTANYVFGTQTQPSSPGTVSLSVASDFPTTSQQASSGSQSAVGTLYAQPSNWYSFTLGQAPSQSATASYKPVSQSQSSTSQSSASQSSALQQSSLQLASPSQGTATVPGIQVQTSSPVTSTLSLASNLPTTSQQATSGSQLATGTLYGQPSSWFSSTQGQSFQTASQFGASQDRSASSSQGSVSLSSSTLQTPSQFQATPYKPVLTSQGSASQSLTSQQSSLQVTSPSQGVSSQPLTLSGSYAFGTQTQPSRPSVTTSYKPVSLPQGSASQSFASQQSSLQLGSPSLGTASVPAIQMQSSSPVTSTLSLTSNLPTSSQAQTSYVFQSATDPLHGQASSLYSSTQGQGVQIASRSADAPNTLGVAVIGVYTAGPAQWYRVDPFGRTSQINVLQSPSQATGSLGSQAASSSSTTTSQSQSTTGSVGFGFQSQSAPASTSSLTQGAAQLPTLTQGAAQLPTFTAANPSASVSQPSQGEQSSWRSSGVSTSFGQSSSGQVAPVATTQQFSSGWQGPVFSGTFPSQSASTSPSSGSYGSTFQSRTTQVGSFDQFSQVSSPLSVASTFTKGIPTSFGLLQGYSSQPIDFRPATQRGNDFLGN</sequence>
<feature type="compositionally biased region" description="Polar residues" evidence="1">
    <location>
        <begin position="954"/>
        <end position="969"/>
    </location>
</feature>
<protein>
    <submittedName>
        <fullName evidence="3">Chitinase-like protein PB1E7.04c</fullName>
    </submittedName>
</protein>
<accession>A0A8T2KUU7</accession>
<feature type="compositionally biased region" description="Low complexity" evidence="1">
    <location>
        <begin position="155"/>
        <end position="166"/>
    </location>
</feature>
<feature type="compositionally biased region" description="Low complexity" evidence="1">
    <location>
        <begin position="732"/>
        <end position="756"/>
    </location>
</feature>
<feature type="compositionally biased region" description="Low complexity" evidence="1">
    <location>
        <begin position="600"/>
        <end position="629"/>
    </location>
</feature>
<feature type="region of interest" description="Disordered" evidence="1">
    <location>
        <begin position="155"/>
        <end position="193"/>
    </location>
</feature>
<feature type="compositionally biased region" description="Polar residues" evidence="1">
    <location>
        <begin position="990"/>
        <end position="1007"/>
    </location>
</feature>
<dbReference type="EMBL" id="JAICCE010000020">
    <property type="protein sequence ID" value="KAG9263308.1"/>
    <property type="molecule type" value="Genomic_DNA"/>
</dbReference>
<reference evidence="3 4" key="1">
    <citation type="submission" date="2021-07" db="EMBL/GenBank/DDBJ databases">
        <authorList>
            <person name="Imarazene B."/>
            <person name="Zahm M."/>
            <person name="Klopp C."/>
            <person name="Cabau C."/>
            <person name="Beille S."/>
            <person name="Jouanno E."/>
            <person name="Castinel A."/>
            <person name="Lluch J."/>
            <person name="Gil L."/>
            <person name="Kuchtly C."/>
            <person name="Lopez Roques C."/>
            <person name="Donnadieu C."/>
            <person name="Parrinello H."/>
            <person name="Journot L."/>
            <person name="Du K."/>
            <person name="Schartl M."/>
            <person name="Retaux S."/>
            <person name="Guiguen Y."/>
        </authorList>
    </citation>
    <scope>NUCLEOTIDE SEQUENCE [LARGE SCALE GENOMIC DNA]</scope>
    <source>
        <strain evidence="3">Pach_M1</strain>
        <tissue evidence="3">Testis</tissue>
    </source>
</reference>
<feature type="compositionally biased region" description="Low complexity" evidence="1">
    <location>
        <begin position="1008"/>
        <end position="1023"/>
    </location>
</feature>
<feature type="region of interest" description="Disordered" evidence="1">
    <location>
        <begin position="595"/>
        <end position="635"/>
    </location>
</feature>
<evidence type="ECO:0000313" key="3">
    <source>
        <dbReference type="EMBL" id="KAG9263308.1"/>
    </source>
</evidence>
<evidence type="ECO:0000256" key="1">
    <source>
        <dbReference type="SAM" id="MobiDB-lite"/>
    </source>
</evidence>
<feature type="signal peptide" evidence="2">
    <location>
        <begin position="1"/>
        <end position="23"/>
    </location>
</feature>
<feature type="compositionally biased region" description="Low complexity" evidence="1">
    <location>
        <begin position="1045"/>
        <end position="1064"/>
    </location>
</feature>
<feature type="compositionally biased region" description="Low complexity" evidence="1">
    <location>
        <begin position="366"/>
        <end position="393"/>
    </location>
</feature>
<evidence type="ECO:0000313" key="4">
    <source>
        <dbReference type="Proteomes" id="UP000752171"/>
    </source>
</evidence>
<evidence type="ECO:0000256" key="2">
    <source>
        <dbReference type="SAM" id="SignalP"/>
    </source>
</evidence>
<feature type="compositionally biased region" description="Low complexity" evidence="1">
    <location>
        <begin position="453"/>
        <end position="473"/>
    </location>
</feature>
<feature type="region of interest" description="Disordered" evidence="1">
    <location>
        <begin position="1043"/>
        <end position="1064"/>
    </location>
</feature>
<feature type="region of interest" description="Disordered" evidence="1">
    <location>
        <begin position="691"/>
        <end position="718"/>
    </location>
</feature>
<name>A0A8T2KUU7_ASTMX</name>
<keyword evidence="2" id="KW-0732">Signal</keyword>
<feature type="compositionally biased region" description="Low complexity" evidence="1">
    <location>
        <begin position="247"/>
        <end position="266"/>
    </location>
</feature>